<dbReference type="OrthoDB" id="191139at2759"/>
<dbReference type="PANTHER" id="PTHR24320">
    <property type="entry name" value="RETINOL DEHYDROGENASE"/>
    <property type="match status" value="1"/>
</dbReference>
<sequence>MASVPKFNSQSTASEVAAAFSDSIKGRNILITGVGPGGLSQTLVQTLADHAPATLYLAGRSPAKVNAIASSLQATHPAIQTRTIQVDLASFASIRAAAAQVTAPLHLLINNAGVMNVPTRTLSADGYEMHLAVNYLGLFLLTNLLVPRLALGARVMNVASSAHTISPFRFDDYNFDDDGKGELLLPEEQRPIKAALDGFGLPYGLGYVPPVAYGASKTAVVLYTGELARRLKGRGVSVTCVNPGPIATELWREMPEDVRQQVFANLPMRSKEQGVADYLVAALHLGLSDGAYVENCEETDVAPFAKDGKQAQRLWELSEELVREKFAF</sequence>
<comment type="similarity">
    <text evidence="1 3">Belongs to the short-chain dehydrogenases/reductases (SDR) family.</text>
</comment>
<evidence type="ECO:0000256" key="1">
    <source>
        <dbReference type="ARBA" id="ARBA00006484"/>
    </source>
</evidence>
<dbReference type="Proteomes" id="UP000325902">
    <property type="component" value="Unassembled WGS sequence"/>
</dbReference>
<keyword evidence="2" id="KW-0560">Oxidoreductase</keyword>
<evidence type="ECO:0000256" key="2">
    <source>
        <dbReference type="ARBA" id="ARBA00023002"/>
    </source>
</evidence>
<keyword evidence="5" id="KW-1185">Reference proteome</keyword>
<reference evidence="4 5" key="1">
    <citation type="journal article" date="2019" name="Sci. Rep.">
        <title>A multi-omics analysis of the grapevine pathogen Lasiodiplodia theobromae reveals that temperature affects the expression of virulence- and pathogenicity-related genes.</title>
        <authorList>
            <person name="Felix C."/>
            <person name="Meneses R."/>
            <person name="Goncalves M.F.M."/>
            <person name="Tilleman L."/>
            <person name="Duarte A.S."/>
            <person name="Jorrin-Novo J.V."/>
            <person name="Van de Peer Y."/>
            <person name="Deforce D."/>
            <person name="Van Nieuwerburgh F."/>
            <person name="Esteves A.C."/>
            <person name="Alves A."/>
        </authorList>
    </citation>
    <scope>NUCLEOTIDE SEQUENCE [LARGE SCALE GENOMIC DNA]</scope>
    <source>
        <strain evidence="4 5">LA-SOL3</strain>
    </source>
</reference>
<comment type="caution">
    <text evidence="4">The sequence shown here is derived from an EMBL/GenBank/DDBJ whole genome shotgun (WGS) entry which is preliminary data.</text>
</comment>
<evidence type="ECO:0000313" key="5">
    <source>
        <dbReference type="Proteomes" id="UP000325902"/>
    </source>
</evidence>
<evidence type="ECO:0000313" key="4">
    <source>
        <dbReference type="EMBL" id="KAB2571002.1"/>
    </source>
</evidence>
<protein>
    <submittedName>
        <fullName evidence="4">Putative oxidoreductase</fullName>
    </submittedName>
</protein>
<dbReference type="EMBL" id="VCHE01000114">
    <property type="protein sequence ID" value="KAB2571002.1"/>
    <property type="molecule type" value="Genomic_DNA"/>
</dbReference>
<evidence type="ECO:0000256" key="3">
    <source>
        <dbReference type="RuleBase" id="RU000363"/>
    </source>
</evidence>
<dbReference type="PANTHER" id="PTHR24320:SF283">
    <property type="entry name" value="RETINOL DEHYDROGENASE 11"/>
    <property type="match status" value="1"/>
</dbReference>
<gene>
    <name evidence="4" type="primary">OXIR</name>
    <name evidence="4" type="ORF">DBV05_g10321</name>
</gene>
<dbReference type="Pfam" id="PF00106">
    <property type="entry name" value="adh_short"/>
    <property type="match status" value="2"/>
</dbReference>
<organism evidence="4 5">
    <name type="scientific">Lasiodiplodia theobromae</name>
    <dbReference type="NCBI Taxonomy" id="45133"/>
    <lineage>
        <taxon>Eukaryota</taxon>
        <taxon>Fungi</taxon>
        <taxon>Dikarya</taxon>
        <taxon>Ascomycota</taxon>
        <taxon>Pezizomycotina</taxon>
        <taxon>Dothideomycetes</taxon>
        <taxon>Dothideomycetes incertae sedis</taxon>
        <taxon>Botryosphaeriales</taxon>
        <taxon>Botryosphaeriaceae</taxon>
        <taxon>Lasiodiplodia</taxon>
    </lineage>
</organism>
<dbReference type="PRINTS" id="PR00080">
    <property type="entry name" value="SDRFAMILY"/>
</dbReference>
<dbReference type="PRINTS" id="PR00081">
    <property type="entry name" value="GDHRDH"/>
</dbReference>
<name>A0A5N5D0L4_9PEZI</name>
<dbReference type="Gene3D" id="3.40.50.720">
    <property type="entry name" value="NAD(P)-binding Rossmann-like Domain"/>
    <property type="match status" value="1"/>
</dbReference>
<proteinExistence type="inferred from homology"/>
<accession>A0A5N5D0L4</accession>
<dbReference type="InterPro" id="IPR036291">
    <property type="entry name" value="NAD(P)-bd_dom_sf"/>
</dbReference>
<dbReference type="InterPro" id="IPR002347">
    <property type="entry name" value="SDR_fam"/>
</dbReference>
<dbReference type="SUPFAM" id="SSF51735">
    <property type="entry name" value="NAD(P)-binding Rossmann-fold domains"/>
    <property type="match status" value="1"/>
</dbReference>
<dbReference type="AlphaFoldDB" id="A0A5N5D0L4"/>
<dbReference type="GO" id="GO:0016491">
    <property type="term" value="F:oxidoreductase activity"/>
    <property type="evidence" value="ECO:0007669"/>
    <property type="project" value="UniProtKB-KW"/>
</dbReference>